<comment type="subcellular location">
    <subcellularLocation>
        <location evidence="1">Membrane</location>
        <topology evidence="1">Single-pass membrane protein</topology>
    </subcellularLocation>
</comment>
<dbReference type="CDD" id="cd16429">
    <property type="entry name" value="VirB10"/>
    <property type="match status" value="1"/>
</dbReference>
<keyword evidence="3 6" id="KW-0812">Transmembrane</keyword>
<dbReference type="InterPro" id="IPR005498">
    <property type="entry name" value="T4SS_VirB10/TraB/TrbI"/>
</dbReference>
<dbReference type="Pfam" id="PF03743">
    <property type="entry name" value="TrbI"/>
    <property type="match status" value="1"/>
</dbReference>
<keyword evidence="4 6" id="KW-1133">Transmembrane helix</keyword>
<dbReference type="EMBL" id="CP058214">
    <property type="protein sequence ID" value="QPC42762.1"/>
    <property type="molecule type" value="Genomic_DNA"/>
</dbReference>
<comment type="similarity">
    <text evidence="2">Belongs to the TrbI/VirB10 family.</text>
</comment>
<evidence type="ECO:0000256" key="5">
    <source>
        <dbReference type="ARBA" id="ARBA00023136"/>
    </source>
</evidence>
<dbReference type="KEGG" id="kmn:HW532_08660"/>
<evidence type="ECO:0000256" key="6">
    <source>
        <dbReference type="SAM" id="Phobius"/>
    </source>
</evidence>
<dbReference type="RefSeq" id="WP_213163996.1">
    <property type="nucleotide sequence ID" value="NZ_CP058214.1"/>
</dbReference>
<protein>
    <submittedName>
        <fullName evidence="7">TrbI/VirB10 family protein</fullName>
    </submittedName>
</protein>
<sequence length="396" mass="42705">MSEKTEKGPEIDDGKDIAASLRLRADPPRVMRLSRRTLMVLGTVGGLGLGAILIVALQNREPVDGPQELYSTERIQEAEGLSRLPADYTDVPQLGPPLPGELGRPILSAQQRGEPVPSPVVTTPAADPEEQRRAQEMEAARLSQLFADANTTVREPPQTTQVAAAPPTAESFFPANAASAAPDATERREAFLDQPVDRRTRSTDRLADPPSPYVVQAGAVIPAALVTGLRSDLPGQITAQVTSHVYDSPTGRFLLIPQGSRLIGEYDSRVAFGQSRVLLAWTRLILPNGRSITLERQPGADEAGYAGLEDGVDHHWGRLLMAAGLATILNIGVELGADDDDDIARAIREGTQDTIGRAGDEIVRRQISIPPTLTIRPGFPVRVMVTRDLILEPYRS</sequence>
<evidence type="ECO:0000313" key="7">
    <source>
        <dbReference type="EMBL" id="QPC42762.1"/>
    </source>
</evidence>
<dbReference type="Gene3D" id="2.40.128.260">
    <property type="entry name" value="Type IV secretion system, VirB10/TraB/TrbI"/>
    <property type="match status" value="1"/>
</dbReference>
<feature type="transmembrane region" description="Helical" evidence="6">
    <location>
        <begin position="38"/>
        <end position="57"/>
    </location>
</feature>
<dbReference type="Proteomes" id="UP000593594">
    <property type="component" value="Chromosome"/>
</dbReference>
<evidence type="ECO:0000256" key="3">
    <source>
        <dbReference type="ARBA" id="ARBA00022692"/>
    </source>
</evidence>
<dbReference type="InterPro" id="IPR042217">
    <property type="entry name" value="T4SS_VirB10/TrbI"/>
</dbReference>
<keyword evidence="8" id="KW-1185">Reference proteome</keyword>
<evidence type="ECO:0000256" key="2">
    <source>
        <dbReference type="ARBA" id="ARBA00010265"/>
    </source>
</evidence>
<gene>
    <name evidence="7" type="ORF">HW532_08660</name>
</gene>
<proteinExistence type="inferred from homology"/>
<keyword evidence="5 6" id="KW-0472">Membrane</keyword>
<name>A0A7S8HBL1_9HYPH</name>
<organism evidence="7 8">
    <name type="scientific">Kaustia mangrovi</name>
    <dbReference type="NCBI Taxonomy" id="2593653"/>
    <lineage>
        <taxon>Bacteria</taxon>
        <taxon>Pseudomonadati</taxon>
        <taxon>Pseudomonadota</taxon>
        <taxon>Alphaproteobacteria</taxon>
        <taxon>Hyphomicrobiales</taxon>
        <taxon>Parvibaculaceae</taxon>
        <taxon>Kaustia</taxon>
    </lineage>
</organism>
<dbReference type="GO" id="GO:0016020">
    <property type="term" value="C:membrane"/>
    <property type="evidence" value="ECO:0007669"/>
    <property type="project" value="UniProtKB-SubCell"/>
</dbReference>
<reference evidence="7 8" key="1">
    <citation type="submission" date="2020-06" db="EMBL/GenBank/DDBJ databases">
        <title>Genome sequence of 2 isolates from Red Sea Mangroves.</title>
        <authorList>
            <person name="Sefrji F."/>
            <person name="Michoud G."/>
            <person name="Merlino G."/>
            <person name="Daffonchio D."/>
        </authorList>
    </citation>
    <scope>NUCLEOTIDE SEQUENCE [LARGE SCALE GENOMIC DNA]</scope>
    <source>
        <strain evidence="7 8">R1DC25</strain>
    </source>
</reference>
<evidence type="ECO:0000313" key="8">
    <source>
        <dbReference type="Proteomes" id="UP000593594"/>
    </source>
</evidence>
<accession>A0A7S8HBL1</accession>
<dbReference type="AlphaFoldDB" id="A0A7S8HBL1"/>
<evidence type="ECO:0000256" key="4">
    <source>
        <dbReference type="ARBA" id="ARBA00022989"/>
    </source>
</evidence>
<evidence type="ECO:0000256" key="1">
    <source>
        <dbReference type="ARBA" id="ARBA00004167"/>
    </source>
</evidence>